<dbReference type="VEuPathDB" id="TriTrypDB:BSAL_61925"/>
<gene>
    <name evidence="1" type="ORF">BSAL_61925</name>
</gene>
<dbReference type="AlphaFoldDB" id="A0A0S4KE57"/>
<organism evidence="1 2">
    <name type="scientific">Bodo saltans</name>
    <name type="common">Flagellated protozoan</name>
    <dbReference type="NCBI Taxonomy" id="75058"/>
    <lineage>
        <taxon>Eukaryota</taxon>
        <taxon>Discoba</taxon>
        <taxon>Euglenozoa</taxon>
        <taxon>Kinetoplastea</taxon>
        <taxon>Metakinetoplastina</taxon>
        <taxon>Eubodonida</taxon>
        <taxon>Bodonidae</taxon>
        <taxon>Bodo</taxon>
    </lineage>
</organism>
<protein>
    <submittedName>
        <fullName evidence="1">Uncharacterized protein</fullName>
    </submittedName>
</protein>
<dbReference type="EMBL" id="CYKH01000310">
    <property type="protein sequence ID" value="CUI12906.1"/>
    <property type="molecule type" value="Genomic_DNA"/>
</dbReference>
<proteinExistence type="predicted"/>
<feature type="non-terminal residue" evidence="1">
    <location>
        <position position="1"/>
    </location>
</feature>
<evidence type="ECO:0000313" key="2">
    <source>
        <dbReference type="Proteomes" id="UP000051952"/>
    </source>
</evidence>
<reference evidence="2" key="1">
    <citation type="submission" date="2015-09" db="EMBL/GenBank/DDBJ databases">
        <authorList>
            <consortium name="Pathogen Informatics"/>
        </authorList>
    </citation>
    <scope>NUCLEOTIDE SEQUENCE [LARGE SCALE GENOMIC DNA]</scope>
    <source>
        <strain evidence="2">Lake Konstanz</strain>
    </source>
</reference>
<accession>A0A0S4KE57</accession>
<dbReference type="Proteomes" id="UP000051952">
    <property type="component" value="Unassembled WGS sequence"/>
</dbReference>
<keyword evidence="2" id="KW-1185">Reference proteome</keyword>
<name>A0A0S4KE57_BODSA</name>
<evidence type="ECO:0000313" key="1">
    <source>
        <dbReference type="EMBL" id="CUI12906.1"/>
    </source>
</evidence>
<sequence length="114" mass="12625">IFDNRAPELEDYRVFALDPDLTSSCTVTDVASVLRENAGGSGTRVLVSPPFLRSVLECWSETSSSQIRRHLEALADTLEYHTDLATALVRAGKLLKGGHTYGEPSRKIAKRKYM</sequence>